<evidence type="ECO:0000256" key="5">
    <source>
        <dbReference type="ARBA" id="ARBA00023163"/>
    </source>
</evidence>
<keyword evidence="3" id="KW-0862">Zinc</keyword>
<evidence type="ECO:0000256" key="2">
    <source>
        <dbReference type="ARBA" id="ARBA00022771"/>
    </source>
</evidence>
<organism evidence="7 8">
    <name type="scientific">Lithospermum erythrorhizon</name>
    <name type="common">Purple gromwell</name>
    <name type="synonym">Lithospermum officinale var. erythrorhizon</name>
    <dbReference type="NCBI Taxonomy" id="34254"/>
    <lineage>
        <taxon>Eukaryota</taxon>
        <taxon>Viridiplantae</taxon>
        <taxon>Streptophyta</taxon>
        <taxon>Embryophyta</taxon>
        <taxon>Tracheophyta</taxon>
        <taxon>Spermatophyta</taxon>
        <taxon>Magnoliopsida</taxon>
        <taxon>eudicotyledons</taxon>
        <taxon>Gunneridae</taxon>
        <taxon>Pentapetalae</taxon>
        <taxon>asterids</taxon>
        <taxon>lamiids</taxon>
        <taxon>Boraginales</taxon>
        <taxon>Boraginaceae</taxon>
        <taxon>Boraginoideae</taxon>
        <taxon>Lithospermeae</taxon>
        <taxon>Lithospermum</taxon>
    </lineage>
</organism>
<evidence type="ECO:0000256" key="4">
    <source>
        <dbReference type="ARBA" id="ARBA00023015"/>
    </source>
</evidence>
<evidence type="ECO:0000313" key="7">
    <source>
        <dbReference type="EMBL" id="GAA0159595.1"/>
    </source>
</evidence>
<dbReference type="Gene3D" id="3.30.40.10">
    <property type="entry name" value="Zinc/RING finger domain, C3HC4 (zinc finger)"/>
    <property type="match status" value="1"/>
</dbReference>
<dbReference type="InterPro" id="IPR001965">
    <property type="entry name" value="Znf_PHD"/>
</dbReference>
<dbReference type="SMART" id="SM00249">
    <property type="entry name" value="PHD"/>
    <property type="match status" value="1"/>
</dbReference>
<dbReference type="InterPro" id="IPR059080">
    <property type="entry name" value="WHD_PTC1"/>
</dbReference>
<dbReference type="Proteomes" id="UP001454036">
    <property type="component" value="Unassembled WGS sequence"/>
</dbReference>
<proteinExistence type="predicted"/>
<sequence>MVLNRNASMKRVKRRRVTADLYDFLTFPAAEESAAPFRVAVKEFLSKHATLPPPCTLFPHLLTWQMLFRVDEVGEEFVCVDVVEEDVARSKNLYCDQCRVVGWSNNPVCTKRYHFIIKANGYSIGGYQKSCAKCSEVIHMAEARCSSCSHVMTAEDVENWMYQQLEDTTHLLHGVIHANGLGHLLRVNGREGGSKLLSGSQVMNFWDRLCKVLGVRKISVMDVSKKYGLEYRLLHAVVKGHSWYGDWGYEFGTGSFGLTRNAYKWAAENMSSIRLDVFYSRGRTPRSRVHDLILFYQSMSERELVNIRDLFSFLLCLIHDVRKSYGKGGDGTSKKFRCCNSEVSSAWTNSDISRVEGAVFPVLRAVKGDQWVSWRALKGAICRVGPPELLDYCLKELKGKMAADGLVFNARCNPDSGAIEFRLEEESTGQGVNMSLTGPGEYCLSEEHLVRDLRYLFETMLHPQSMLSHVTCPKKDLAVSSASTLVDCKKFMKDYKPEEFLLLAKSHTVQLLCDVDAMEHSEERVMNLPPEVLILPSDATIADVKLEAARAFQEVYVIFKKFIAEELVGYGGVDESTQVKLLIGSVGSVKVKGRCLCRNILSKFRMERGVEKWTVDCSCGAKDDDGERMLACDVCGVWQHTRCVGIPDQETELMSFVCGMCRYSGKLTEVRGPSEAMAATPFLKLGV</sequence>
<keyword evidence="2" id="KW-0863">Zinc-finger</keyword>
<dbReference type="CDD" id="cd15556">
    <property type="entry name" value="PHD_MMD1_like"/>
    <property type="match status" value="1"/>
</dbReference>
<dbReference type="InterPro" id="IPR057765">
    <property type="entry name" value="MS1-like_ubiquitin"/>
</dbReference>
<gene>
    <name evidence="7" type="ORF">LIER_16333</name>
</gene>
<comment type="caution">
    <text evidence="7">The sequence shown here is derived from an EMBL/GenBank/DDBJ whole genome shotgun (WGS) entry which is preliminary data.</text>
</comment>
<accession>A0AAV3Q6N0</accession>
<keyword evidence="1" id="KW-0479">Metal-binding</keyword>
<protein>
    <recommendedName>
        <fullName evidence="6">Zinc finger PHD-type domain-containing protein</fullName>
    </recommendedName>
</protein>
<dbReference type="InterPro" id="IPR019787">
    <property type="entry name" value="Znf_PHD-finger"/>
</dbReference>
<dbReference type="PROSITE" id="PS01359">
    <property type="entry name" value="ZF_PHD_1"/>
    <property type="match status" value="1"/>
</dbReference>
<dbReference type="AlphaFoldDB" id="A0AAV3Q6N0"/>
<dbReference type="Pfam" id="PF00628">
    <property type="entry name" value="PHD"/>
    <property type="match status" value="1"/>
</dbReference>
<dbReference type="Pfam" id="PF25874">
    <property type="entry name" value="WHD_plant_repro"/>
    <property type="match status" value="1"/>
</dbReference>
<dbReference type="PANTHER" id="PTHR46201:SF3">
    <property type="entry name" value="OS01G0877500 PROTEIN"/>
    <property type="match status" value="1"/>
</dbReference>
<evidence type="ECO:0000313" key="8">
    <source>
        <dbReference type="Proteomes" id="UP001454036"/>
    </source>
</evidence>
<name>A0AAV3Q6N0_LITER</name>
<evidence type="ECO:0000256" key="3">
    <source>
        <dbReference type="ARBA" id="ARBA00022833"/>
    </source>
</evidence>
<evidence type="ECO:0000256" key="1">
    <source>
        <dbReference type="ARBA" id="ARBA00022723"/>
    </source>
</evidence>
<reference evidence="7 8" key="1">
    <citation type="submission" date="2024-01" db="EMBL/GenBank/DDBJ databases">
        <title>The complete chloroplast genome sequence of Lithospermum erythrorhizon: insights into the phylogenetic relationship among Boraginaceae species and the maternal lineages of purple gromwells.</title>
        <authorList>
            <person name="Okada T."/>
            <person name="Watanabe K."/>
        </authorList>
    </citation>
    <scope>NUCLEOTIDE SEQUENCE [LARGE SCALE GENOMIC DNA]</scope>
</reference>
<dbReference type="Pfam" id="PF25565">
    <property type="entry name" value="Ubiquitin_At1g33420"/>
    <property type="match status" value="1"/>
</dbReference>
<keyword evidence="4" id="KW-0805">Transcription regulation</keyword>
<dbReference type="InterPro" id="IPR058054">
    <property type="entry name" value="Znf_MS1-like"/>
</dbReference>
<dbReference type="InterPro" id="IPR011011">
    <property type="entry name" value="Znf_FYVE_PHD"/>
</dbReference>
<dbReference type="EMBL" id="BAABME010003641">
    <property type="protein sequence ID" value="GAA0159595.1"/>
    <property type="molecule type" value="Genomic_DNA"/>
</dbReference>
<feature type="domain" description="Zinc finger PHD-type" evidence="6">
    <location>
        <begin position="616"/>
        <end position="662"/>
    </location>
</feature>
<dbReference type="InterPro" id="IPR013083">
    <property type="entry name" value="Znf_RING/FYVE/PHD"/>
</dbReference>
<dbReference type="GO" id="GO:0008270">
    <property type="term" value="F:zinc ion binding"/>
    <property type="evidence" value="ECO:0007669"/>
    <property type="project" value="UniProtKB-KW"/>
</dbReference>
<dbReference type="PANTHER" id="PTHR46201">
    <property type="entry name" value="PHD FINGER PROTEIN MALE MEIOCYTE DEATH 1-RELATED"/>
    <property type="match status" value="1"/>
</dbReference>
<keyword evidence="8" id="KW-1185">Reference proteome</keyword>
<dbReference type="InterPro" id="IPR019786">
    <property type="entry name" value="Zinc_finger_PHD-type_CS"/>
</dbReference>
<keyword evidence="5" id="KW-0804">Transcription</keyword>
<evidence type="ECO:0000259" key="6">
    <source>
        <dbReference type="SMART" id="SM00249"/>
    </source>
</evidence>
<dbReference type="SUPFAM" id="SSF57903">
    <property type="entry name" value="FYVE/PHD zinc finger"/>
    <property type="match status" value="1"/>
</dbReference>